<dbReference type="InterPro" id="IPR020945">
    <property type="entry name" value="DMSO/NO3_reduct_chaperone"/>
</dbReference>
<evidence type="ECO:0000256" key="1">
    <source>
        <dbReference type="ARBA" id="ARBA00023063"/>
    </source>
</evidence>
<organism evidence="2 3">
    <name type="scientific">Allopusillimonas soli</name>
    <dbReference type="NCBI Taxonomy" id="659016"/>
    <lineage>
        <taxon>Bacteria</taxon>
        <taxon>Pseudomonadati</taxon>
        <taxon>Pseudomonadota</taxon>
        <taxon>Betaproteobacteria</taxon>
        <taxon>Burkholderiales</taxon>
        <taxon>Alcaligenaceae</taxon>
        <taxon>Allopusillimonas</taxon>
    </lineage>
</organism>
<keyword evidence="3" id="KW-1185">Reference proteome</keyword>
<dbReference type="Gene3D" id="1.10.3480.10">
    <property type="entry name" value="TorD-like"/>
    <property type="match status" value="1"/>
</dbReference>
<name>A0A853F5Q6_9BURK</name>
<evidence type="ECO:0000313" key="2">
    <source>
        <dbReference type="EMBL" id="NYT35864.1"/>
    </source>
</evidence>
<dbReference type="AlphaFoldDB" id="A0A853F5Q6"/>
<dbReference type="GO" id="GO:0042128">
    <property type="term" value="P:nitrate assimilation"/>
    <property type="evidence" value="ECO:0007669"/>
    <property type="project" value="UniProtKB-KW"/>
</dbReference>
<proteinExistence type="predicted"/>
<dbReference type="Proteomes" id="UP000580517">
    <property type="component" value="Unassembled WGS sequence"/>
</dbReference>
<dbReference type="InterPro" id="IPR003765">
    <property type="entry name" value="NO3_reductase_chaperone_NarJ"/>
</dbReference>
<sequence>MKSALKDHGPLLSMIGALLEYPEAFLQESLPEIRTTVSRHPSLPQAARSALLMLVDYLGRHTLLELQEGYVDVFDRGRATSLYLFEHVHGESRDRGQAMVDLLAMYEKKGMYLATGELPDYLPVFLEFLAHESSEKARSLLGEIADIAQSIAEKLAARGTPYYAAVAALLPLAGEPALQIDFHMAARLEEDIDKEALDQAWQDQPVNFLNAGNPAAMQPQPVHFYDKRPPR</sequence>
<protein>
    <submittedName>
        <fullName evidence="2">Nitrate reductase molybdenum cofactor assembly chaperone</fullName>
    </submittedName>
</protein>
<evidence type="ECO:0000313" key="3">
    <source>
        <dbReference type="Proteomes" id="UP000580517"/>
    </source>
</evidence>
<gene>
    <name evidence="2" type="primary">narJ</name>
    <name evidence="2" type="ORF">H0A68_03195</name>
</gene>
<dbReference type="InterPro" id="IPR036411">
    <property type="entry name" value="TorD-like_sf"/>
</dbReference>
<dbReference type="PANTHER" id="PTHR43680">
    <property type="entry name" value="NITRATE REDUCTASE MOLYBDENUM COFACTOR ASSEMBLY CHAPERONE"/>
    <property type="match status" value="1"/>
</dbReference>
<dbReference type="GO" id="GO:0051131">
    <property type="term" value="P:chaperone-mediated protein complex assembly"/>
    <property type="evidence" value="ECO:0007669"/>
    <property type="project" value="InterPro"/>
</dbReference>
<reference evidence="2 3" key="1">
    <citation type="submission" date="2020-07" db="EMBL/GenBank/DDBJ databases">
        <title>Taxonomic revisions and descriptions of new bacterial species based on genomic comparisons in the high-G+C-content subgroup of the family Alcaligenaceae.</title>
        <authorList>
            <person name="Szabo A."/>
            <person name="Felfoldi T."/>
        </authorList>
    </citation>
    <scope>NUCLEOTIDE SEQUENCE [LARGE SCALE GENOMIC DNA]</scope>
    <source>
        <strain evidence="2 3">DSM 25264</strain>
    </source>
</reference>
<dbReference type="NCBIfam" id="TIGR00684">
    <property type="entry name" value="narJ"/>
    <property type="match status" value="1"/>
</dbReference>
<dbReference type="GO" id="GO:0051082">
    <property type="term" value="F:unfolded protein binding"/>
    <property type="evidence" value="ECO:0007669"/>
    <property type="project" value="InterPro"/>
</dbReference>
<dbReference type="PANTHER" id="PTHR43680:SF2">
    <property type="entry name" value="NITRATE REDUCTASE MOLYBDENUM COFACTOR ASSEMBLY CHAPERONE NARJ"/>
    <property type="match status" value="1"/>
</dbReference>
<dbReference type="OrthoDB" id="8478585at2"/>
<dbReference type="GO" id="GO:0016530">
    <property type="term" value="F:metallochaperone activity"/>
    <property type="evidence" value="ECO:0007669"/>
    <property type="project" value="TreeGrafter"/>
</dbReference>
<keyword evidence="1" id="KW-0534">Nitrate assimilation</keyword>
<dbReference type="RefSeq" id="WP_129967805.1">
    <property type="nucleotide sequence ID" value="NZ_JACCEW010000001.1"/>
</dbReference>
<dbReference type="EMBL" id="JACCEW010000001">
    <property type="protein sequence ID" value="NYT35864.1"/>
    <property type="molecule type" value="Genomic_DNA"/>
</dbReference>
<dbReference type="SUPFAM" id="SSF89155">
    <property type="entry name" value="TorD-like"/>
    <property type="match status" value="1"/>
</dbReference>
<comment type="caution">
    <text evidence="2">The sequence shown here is derived from an EMBL/GenBank/DDBJ whole genome shotgun (WGS) entry which is preliminary data.</text>
</comment>
<accession>A0A853F5Q6</accession>
<dbReference type="Pfam" id="PF02613">
    <property type="entry name" value="Nitrate_red_del"/>
    <property type="match status" value="1"/>
</dbReference>